<dbReference type="PANTHER" id="PTHR30363:SF28">
    <property type="entry name" value="TRANSCRIPTIONAL REGULATORY PROTEIN-RELATED"/>
    <property type="match status" value="1"/>
</dbReference>
<dbReference type="EMBL" id="JDYK01000002">
    <property type="protein sequence ID" value="EWS82860.1"/>
    <property type="molecule type" value="Genomic_DNA"/>
</dbReference>
<protein>
    <submittedName>
        <fullName evidence="2">Transcriptional regulator</fullName>
    </submittedName>
</protein>
<accession>Z9JWV9</accession>
<dbReference type="Pfam" id="PF13412">
    <property type="entry name" value="HTH_24"/>
    <property type="match status" value="1"/>
</dbReference>
<dbReference type="CDD" id="cd00090">
    <property type="entry name" value="HTH_ARSR"/>
    <property type="match status" value="1"/>
</dbReference>
<dbReference type="InterPro" id="IPR036388">
    <property type="entry name" value="WH-like_DNA-bd_sf"/>
</dbReference>
<evidence type="ECO:0000313" key="3">
    <source>
        <dbReference type="Proteomes" id="UP000023067"/>
    </source>
</evidence>
<dbReference type="RefSeq" id="WP_232226156.1">
    <property type="nucleotide sequence ID" value="NZ_BAAAOW010000001.1"/>
</dbReference>
<evidence type="ECO:0000256" key="1">
    <source>
        <dbReference type="SAM" id="MobiDB-lite"/>
    </source>
</evidence>
<dbReference type="SUPFAM" id="SSF46785">
    <property type="entry name" value="Winged helix' DNA-binding domain"/>
    <property type="match status" value="1"/>
</dbReference>
<proteinExistence type="predicted"/>
<dbReference type="PATRIC" id="fig|396014.3.peg.496"/>
<dbReference type="PANTHER" id="PTHR30363">
    <property type="entry name" value="HTH-TYPE TRANSCRIPTIONAL REGULATOR SRLR-RELATED"/>
    <property type="match status" value="1"/>
</dbReference>
<gene>
    <name evidence="2" type="ORF">BF93_07515</name>
</gene>
<comment type="caution">
    <text evidence="2">The sequence shown here is derived from an EMBL/GenBank/DDBJ whole genome shotgun (WGS) entry which is preliminary data.</text>
</comment>
<evidence type="ECO:0000313" key="2">
    <source>
        <dbReference type="EMBL" id="EWS82860.1"/>
    </source>
</evidence>
<keyword evidence="3" id="KW-1185">Reference proteome</keyword>
<feature type="region of interest" description="Disordered" evidence="1">
    <location>
        <begin position="1"/>
        <end position="25"/>
    </location>
</feature>
<dbReference type="InterPro" id="IPR011991">
    <property type="entry name" value="ArsR-like_HTH"/>
</dbReference>
<dbReference type="InterPro" id="IPR036390">
    <property type="entry name" value="WH_DNA-bd_sf"/>
</dbReference>
<dbReference type="STRING" id="396014.BF93_07515"/>
<organism evidence="2 3">
    <name type="scientific">Brachybacterium phenoliresistens</name>
    <dbReference type="NCBI Taxonomy" id="396014"/>
    <lineage>
        <taxon>Bacteria</taxon>
        <taxon>Bacillati</taxon>
        <taxon>Actinomycetota</taxon>
        <taxon>Actinomycetes</taxon>
        <taxon>Micrococcales</taxon>
        <taxon>Dermabacteraceae</taxon>
        <taxon>Brachybacterium</taxon>
    </lineage>
</organism>
<dbReference type="eggNOG" id="COG2345">
    <property type="taxonomic scope" value="Bacteria"/>
</dbReference>
<reference evidence="2 3" key="1">
    <citation type="submission" date="2014-02" db="EMBL/GenBank/DDBJ databases">
        <title>Genome sequence of Brachybacterium phenoliresistens strain W13A50.</title>
        <authorList>
            <person name="Wang X."/>
        </authorList>
    </citation>
    <scope>NUCLEOTIDE SEQUENCE [LARGE SCALE GENOMIC DNA]</scope>
    <source>
        <strain evidence="2 3">W13A50</strain>
    </source>
</reference>
<dbReference type="HOGENOM" id="CLU_078469_0_0_11"/>
<dbReference type="Proteomes" id="UP000023067">
    <property type="component" value="Unassembled WGS sequence"/>
</dbReference>
<dbReference type="InterPro" id="IPR050313">
    <property type="entry name" value="Carb_Metab_HTH_regulators"/>
</dbReference>
<name>Z9JWV9_9MICO</name>
<dbReference type="Gene3D" id="1.10.10.10">
    <property type="entry name" value="Winged helix-like DNA-binding domain superfamily/Winged helix DNA-binding domain"/>
    <property type="match status" value="1"/>
</dbReference>
<dbReference type="AlphaFoldDB" id="Z9JWV9"/>
<sequence>MESAPHARLDREDLHDRAVAGSDPRDTRDRLIEAISAHGPITAKDLAERFCITSAAVRRHLAALESEGIIQEHALRATQRGRGRPSKAFVLAPAAHESLGSEYDKVALLALEELLSLGGAEAIGRLGEARVRPWIRELASRIHRAEESGRTVDPAERVHMLAELLTEMGYATTARPVTVPLHVAGSRPGGGTRTLRTAQLVQGHCPIKDIAAEHPELCEAETRAISRMLGVPVQRLATLAGGAHACTTHIPLTEGRTP</sequence>